<feature type="region of interest" description="Disordered" evidence="5">
    <location>
        <begin position="248"/>
        <end position="275"/>
    </location>
</feature>
<evidence type="ECO:0000256" key="2">
    <source>
        <dbReference type="ARBA" id="ARBA00006369"/>
    </source>
</evidence>
<dbReference type="PANTHER" id="PTHR13634">
    <property type="entry name" value="RIBOSOME BIOGENESIS PROTEIN BRIX"/>
    <property type="match status" value="1"/>
</dbReference>
<sequence>MTQTETTGSIIVENGVAENVLQKENTKEVGIAEEIVSKEAIKESSTKVVCNEHTPRRTLLLLSLKAPGACRQLVSDLISLLPENTARDSKLKDRFSVYDVADIAEMRDAENALVIETRKKSPAPIMWAVSKNGSTEGSKYDVIKFMLTGVYTMSELKFIGNPLANTQMTTLFTEDFEKSSGLKKAKNILSQIFNTTTASSAAPTSSMDYVDKIASFFILDNTIHVRFYHIQKKTREAEKIIASRLRQEQKMNAEKKEEEKLEEIEANNKPDNETEVDPNIEAAMAATDQVPWYEIHECGPRFTLHPRESDLDDNYTEETQEKN</sequence>
<evidence type="ECO:0000256" key="3">
    <source>
        <dbReference type="ARBA" id="ARBA00022517"/>
    </source>
</evidence>
<evidence type="ECO:0000256" key="5">
    <source>
        <dbReference type="SAM" id="MobiDB-lite"/>
    </source>
</evidence>
<keyword evidence="3" id="KW-0690">Ribosome biogenesis</keyword>
<evidence type="ECO:0000256" key="4">
    <source>
        <dbReference type="ARBA" id="ARBA00023242"/>
    </source>
</evidence>
<keyword evidence="4" id="KW-0539">Nucleus</keyword>
<dbReference type="GO" id="GO:0005730">
    <property type="term" value="C:nucleolus"/>
    <property type="evidence" value="ECO:0007669"/>
    <property type="project" value="UniProtKB-SubCell"/>
</dbReference>
<dbReference type="InterPro" id="IPR026532">
    <property type="entry name" value="BRX1"/>
</dbReference>
<evidence type="ECO:0000256" key="1">
    <source>
        <dbReference type="ARBA" id="ARBA00004604"/>
    </source>
</evidence>
<dbReference type="STRING" id="935791.I3EGA3"/>
<accession>I3EGA3</accession>
<evidence type="ECO:0000259" key="6">
    <source>
        <dbReference type="PROSITE" id="PS50833"/>
    </source>
</evidence>
<dbReference type="OrthoDB" id="1638493at2759"/>
<dbReference type="InterPro" id="IPR007109">
    <property type="entry name" value="Brix"/>
</dbReference>
<dbReference type="Gene3D" id="3.40.50.10480">
    <property type="entry name" value="Probable brix-domain ribosomal biogenesis protein"/>
    <property type="match status" value="1"/>
</dbReference>
<feature type="compositionally biased region" description="Acidic residues" evidence="5">
    <location>
        <begin position="310"/>
        <end position="323"/>
    </location>
</feature>
<dbReference type="VEuPathDB" id="MicrosporidiaDB:NEQG_01694"/>
<dbReference type="Pfam" id="PF04427">
    <property type="entry name" value="Brix"/>
    <property type="match status" value="1"/>
</dbReference>
<name>I3EGA3_NEMP3</name>
<dbReference type="OMA" id="APIMWAV"/>
<organism evidence="7 8">
    <name type="scientific">Nematocida parisii (strain ERTm3)</name>
    <name type="common">Nematode killer fungus</name>
    <dbReference type="NCBI Taxonomy" id="935791"/>
    <lineage>
        <taxon>Eukaryota</taxon>
        <taxon>Fungi</taxon>
        <taxon>Fungi incertae sedis</taxon>
        <taxon>Microsporidia</taxon>
        <taxon>Nematocida</taxon>
    </lineage>
</organism>
<dbReference type="Proteomes" id="UP000002872">
    <property type="component" value="Unassembled WGS sequence"/>
</dbReference>
<dbReference type="GO" id="GO:0019843">
    <property type="term" value="F:rRNA binding"/>
    <property type="evidence" value="ECO:0007669"/>
    <property type="project" value="InterPro"/>
</dbReference>
<comment type="similarity">
    <text evidence="2">Belongs to the BRX1 family.</text>
</comment>
<comment type="subcellular location">
    <subcellularLocation>
        <location evidence="1">Nucleus</location>
        <location evidence="1">Nucleolus</location>
    </subcellularLocation>
</comment>
<proteinExistence type="inferred from homology"/>
<feature type="compositionally biased region" description="Basic and acidic residues" evidence="5">
    <location>
        <begin position="248"/>
        <end position="259"/>
    </location>
</feature>
<feature type="region of interest" description="Disordered" evidence="5">
    <location>
        <begin position="302"/>
        <end position="323"/>
    </location>
</feature>
<dbReference type="GO" id="GO:0000027">
    <property type="term" value="P:ribosomal large subunit assembly"/>
    <property type="evidence" value="ECO:0007669"/>
    <property type="project" value="TreeGrafter"/>
</dbReference>
<dbReference type="SMART" id="SM00879">
    <property type="entry name" value="Brix"/>
    <property type="match status" value="1"/>
</dbReference>
<dbReference type="FunCoup" id="I3EGA3">
    <property type="interactions" value="209"/>
</dbReference>
<feature type="domain" description="Brix" evidence="6">
    <location>
        <begin position="56"/>
        <end position="315"/>
    </location>
</feature>
<dbReference type="GO" id="GO:0006364">
    <property type="term" value="P:rRNA processing"/>
    <property type="evidence" value="ECO:0007669"/>
    <property type="project" value="InterPro"/>
</dbReference>
<evidence type="ECO:0000313" key="8">
    <source>
        <dbReference type="Proteomes" id="UP000002872"/>
    </source>
</evidence>
<dbReference type="PANTHER" id="PTHR13634:SF0">
    <property type="entry name" value="RIBOSOME BIOGENESIS PROTEIN BRX1 HOMOLOG"/>
    <property type="match status" value="1"/>
</dbReference>
<gene>
    <name evidence="7" type="ORF">NEQG_01694</name>
</gene>
<dbReference type="InParanoid" id="I3EGA3"/>
<dbReference type="EMBL" id="GL870879">
    <property type="protein sequence ID" value="EIJ88250.1"/>
    <property type="molecule type" value="Genomic_DNA"/>
</dbReference>
<protein>
    <recommendedName>
        <fullName evidence="6">Brix domain-containing protein</fullName>
    </recommendedName>
</protein>
<dbReference type="AlphaFoldDB" id="I3EGA3"/>
<dbReference type="HOGENOM" id="CLU_860777_0_0_1"/>
<dbReference type="PROSITE" id="PS50833">
    <property type="entry name" value="BRIX"/>
    <property type="match status" value="1"/>
</dbReference>
<keyword evidence="8" id="KW-1185">Reference proteome</keyword>
<reference evidence="7" key="1">
    <citation type="submission" date="2011-01" db="EMBL/GenBank/DDBJ databases">
        <title>The Genome Sequence of Nematocida parisii strain ERTm3.</title>
        <authorList>
            <consortium name="The Broad Institute Genome Sequencing Platform"/>
            <consortium name="The Broad Institute Genome Sequencing Center for Infectious Disease"/>
            <person name="Cuomo C."/>
            <person name="Troemel E."/>
            <person name="Young S.K."/>
            <person name="Zeng Q."/>
            <person name="Gargeya S."/>
            <person name="Fitzgerald M."/>
            <person name="Haas B."/>
            <person name="Abouelleil A."/>
            <person name="Alvarado L."/>
            <person name="Arachchi H.M."/>
            <person name="Berlin A."/>
            <person name="Chapman S.B."/>
            <person name="Gearin G."/>
            <person name="Goldberg J."/>
            <person name="Griggs A."/>
            <person name="Gujja S."/>
            <person name="Hansen M."/>
            <person name="Heiman D."/>
            <person name="Howarth C."/>
            <person name="Larimer J."/>
            <person name="Lui A."/>
            <person name="MacDonald P.J.P."/>
            <person name="McCowen C."/>
            <person name="Montmayeur A."/>
            <person name="Murphy C."/>
            <person name="Neiman D."/>
            <person name="Pearson M."/>
            <person name="Priest M."/>
            <person name="Roberts A."/>
            <person name="Saif S."/>
            <person name="Shea T."/>
            <person name="Sisk P."/>
            <person name="Stolte C."/>
            <person name="Sykes S."/>
            <person name="Wortman J."/>
            <person name="Nusbaum C."/>
            <person name="Birren B."/>
        </authorList>
    </citation>
    <scope>NUCLEOTIDE SEQUENCE</scope>
    <source>
        <strain evidence="7">ERTm3</strain>
    </source>
</reference>
<evidence type="ECO:0000313" key="7">
    <source>
        <dbReference type="EMBL" id="EIJ88250.1"/>
    </source>
</evidence>